<dbReference type="Pfam" id="PF04718">
    <property type="entry name" value="ATP-synt_G"/>
    <property type="match status" value="1"/>
</dbReference>
<evidence type="ECO:0000256" key="3">
    <source>
        <dbReference type="ARBA" id="ARBA00022448"/>
    </source>
</evidence>
<dbReference type="RefSeq" id="XP_048130017.1">
    <property type="nucleotide sequence ID" value="XM_048274060.1"/>
</dbReference>
<evidence type="ECO:0000256" key="4">
    <source>
        <dbReference type="ARBA" id="ARBA00022547"/>
    </source>
</evidence>
<sequence>MGFLVTGLRVLEAMASKLLQLQKMAAQATQYASKHGNAYYKQLMEQNKQYVQEPPSVEKCQLLSNQLLYTRLASIPGRREAFWKEVDYLKQLWKNKQELNIEKAGIAALFGFECFAWYCAGEIIGRGFTITGYYV</sequence>
<comment type="subcellular location">
    <subcellularLocation>
        <location evidence="1">Mitochondrion membrane</location>
    </subcellularLocation>
</comment>
<evidence type="ECO:0000313" key="11">
    <source>
        <dbReference type="RefSeq" id="XP_048130017.1"/>
    </source>
</evidence>
<comment type="similarity">
    <text evidence="2">Belongs to the ATPase g subunit family.</text>
</comment>
<evidence type="ECO:0000256" key="7">
    <source>
        <dbReference type="ARBA" id="ARBA00023128"/>
    </source>
</evidence>
<evidence type="ECO:0000256" key="5">
    <source>
        <dbReference type="ARBA" id="ARBA00022781"/>
    </source>
</evidence>
<keyword evidence="9" id="KW-0066">ATP synthesis</keyword>
<reference evidence="11" key="2">
    <citation type="submission" date="2025-08" db="UniProtKB">
        <authorList>
            <consortium name="RefSeq"/>
        </authorList>
    </citation>
    <scope>IDENTIFICATION</scope>
    <source>
        <tissue evidence="11">Leaf</tissue>
    </source>
</reference>
<evidence type="ECO:0000256" key="9">
    <source>
        <dbReference type="ARBA" id="ARBA00023310"/>
    </source>
</evidence>
<evidence type="ECO:0000256" key="2">
    <source>
        <dbReference type="ARBA" id="ARBA00005699"/>
    </source>
</evidence>
<keyword evidence="5" id="KW-0375">Hydrogen ion transport</keyword>
<keyword evidence="10" id="KW-1185">Reference proteome</keyword>
<gene>
    <name evidence="11" type="primary">LOC115737305</name>
</gene>
<dbReference type="InterPro" id="IPR006808">
    <property type="entry name" value="ATP_synth_F0_gsu_mt"/>
</dbReference>
<evidence type="ECO:0000256" key="1">
    <source>
        <dbReference type="ARBA" id="ARBA00004325"/>
    </source>
</evidence>
<dbReference type="PANTHER" id="PTHR12386">
    <property type="entry name" value="ATP SYNTHASE SUBUNIT"/>
    <property type="match status" value="1"/>
</dbReference>
<keyword evidence="8" id="KW-0472">Membrane</keyword>
<dbReference type="GeneID" id="115737305"/>
<organism evidence="10 11">
    <name type="scientific">Rhodamnia argentea</name>
    <dbReference type="NCBI Taxonomy" id="178133"/>
    <lineage>
        <taxon>Eukaryota</taxon>
        <taxon>Viridiplantae</taxon>
        <taxon>Streptophyta</taxon>
        <taxon>Embryophyta</taxon>
        <taxon>Tracheophyta</taxon>
        <taxon>Spermatophyta</taxon>
        <taxon>Magnoliopsida</taxon>
        <taxon>eudicotyledons</taxon>
        <taxon>Gunneridae</taxon>
        <taxon>Pentapetalae</taxon>
        <taxon>rosids</taxon>
        <taxon>malvids</taxon>
        <taxon>Myrtales</taxon>
        <taxon>Myrtaceae</taxon>
        <taxon>Myrtoideae</taxon>
        <taxon>Myrteae</taxon>
        <taxon>Australasian group</taxon>
        <taxon>Rhodamnia</taxon>
    </lineage>
</organism>
<dbReference type="Proteomes" id="UP000827889">
    <property type="component" value="Chromosome 2"/>
</dbReference>
<evidence type="ECO:0000256" key="8">
    <source>
        <dbReference type="ARBA" id="ARBA00023136"/>
    </source>
</evidence>
<accession>A0ABM3H089</accession>
<keyword evidence="4" id="KW-0138">CF(0)</keyword>
<protein>
    <submittedName>
        <fullName evidence="11">Uncharacterized protein LOC115737305 isoform X1</fullName>
    </submittedName>
</protein>
<keyword evidence="6" id="KW-0406">Ion transport</keyword>
<keyword evidence="3" id="KW-0813">Transport</keyword>
<name>A0ABM3H089_9MYRT</name>
<keyword evidence="7" id="KW-0496">Mitochondrion</keyword>
<evidence type="ECO:0000256" key="6">
    <source>
        <dbReference type="ARBA" id="ARBA00023065"/>
    </source>
</evidence>
<reference evidence="10" key="1">
    <citation type="submission" date="2025-05" db="UniProtKB">
        <authorList>
            <consortium name="RefSeq"/>
        </authorList>
    </citation>
    <scope>NUCLEOTIDE SEQUENCE [LARGE SCALE GENOMIC DNA]</scope>
</reference>
<evidence type="ECO:0000313" key="10">
    <source>
        <dbReference type="Proteomes" id="UP000827889"/>
    </source>
</evidence>
<proteinExistence type="inferred from homology"/>